<keyword evidence="3" id="KW-1185">Reference proteome</keyword>
<dbReference type="Gene3D" id="2.120.10.30">
    <property type="entry name" value="TolB, C-terminal domain"/>
    <property type="match status" value="1"/>
</dbReference>
<reference evidence="2 3" key="1">
    <citation type="journal article" date="2013" name="Genome Announc.">
        <title>Draft genome sequence of an Actinobacterium, Brachybacterium muris strain UCD-AY4.</title>
        <authorList>
            <person name="Lo J.R."/>
            <person name="Lang J.M."/>
            <person name="Darling A.E."/>
            <person name="Eisen J.A."/>
            <person name="Coil D.A."/>
        </authorList>
    </citation>
    <scope>NUCLEOTIDE SEQUENCE [LARGE SCALE GENOMIC DNA]</scope>
    <source>
        <strain evidence="2 3">UCD-AY4</strain>
    </source>
</reference>
<gene>
    <name evidence="2" type="ORF">D641_0113170</name>
</gene>
<proteinExistence type="predicted"/>
<evidence type="ECO:0000313" key="3">
    <source>
        <dbReference type="Proteomes" id="UP000019754"/>
    </source>
</evidence>
<dbReference type="HOGENOM" id="CLU_056136_0_0_11"/>
<dbReference type="Pfam" id="PF07676">
    <property type="entry name" value="PD40"/>
    <property type="match status" value="1"/>
</dbReference>
<dbReference type="SUPFAM" id="SSF82171">
    <property type="entry name" value="DPP6 N-terminal domain-like"/>
    <property type="match status" value="1"/>
</dbReference>
<dbReference type="AlphaFoldDB" id="A0A022KYB6"/>
<dbReference type="Proteomes" id="UP000019754">
    <property type="component" value="Unassembled WGS sequence"/>
</dbReference>
<name>A0A022KYB6_9MICO</name>
<dbReference type="InterPro" id="IPR011659">
    <property type="entry name" value="WD40"/>
</dbReference>
<evidence type="ECO:0000256" key="1">
    <source>
        <dbReference type="SAM" id="MobiDB-lite"/>
    </source>
</evidence>
<feature type="region of interest" description="Disordered" evidence="1">
    <location>
        <begin position="217"/>
        <end position="239"/>
    </location>
</feature>
<dbReference type="EMBL" id="AORC01000018">
    <property type="protein sequence ID" value="EYT48130.1"/>
    <property type="molecule type" value="Genomic_DNA"/>
</dbReference>
<comment type="caution">
    <text evidence="2">The sequence shown here is derived from an EMBL/GenBank/DDBJ whole genome shotgun (WGS) entry which is preliminary data.</text>
</comment>
<dbReference type="InterPro" id="IPR011042">
    <property type="entry name" value="6-blade_b-propeller_TolB-like"/>
</dbReference>
<protein>
    <submittedName>
        <fullName evidence="2">Biopolymer transporter Tol</fullName>
    </submittedName>
</protein>
<dbReference type="STRING" id="1249481.D641_0113170"/>
<accession>A0A022KYB6</accession>
<organism evidence="2 3">
    <name type="scientific">Brachybacterium muris UCD-AY4</name>
    <dbReference type="NCBI Taxonomy" id="1249481"/>
    <lineage>
        <taxon>Bacteria</taxon>
        <taxon>Bacillati</taxon>
        <taxon>Actinomycetota</taxon>
        <taxon>Actinomycetes</taxon>
        <taxon>Micrococcales</taxon>
        <taxon>Dermabacteraceae</taxon>
        <taxon>Brachybacterium</taxon>
    </lineage>
</organism>
<evidence type="ECO:0000313" key="2">
    <source>
        <dbReference type="EMBL" id="EYT48130.1"/>
    </source>
</evidence>
<sequence>MMRQLAPGQITRVLIGGPHLPQPQVLAEVDDVLLEAPNWTGDGRLLLNGDGALFALVLGDEGGQGGGGEQRAGAPVRIPFEGLPAINNDHVLHPDGTRVLMTAEDGQIYSGRIDTRQLEAGQLGGGPVRCLTSGPGGHYLHGISPNGRTIAYVDLGPEGSAHLMLQDLEAGEVRELPVGEGHLDGPGFTPDGAAIVLNTEAFTEEPGHAQLARIDLATSPGPGTPLGPETSPALGASPGQERLRRLCHSESVDWFPHVSPDGRWASYLAYPPGTVGHPADLPVEVRVVSTDDWETPVVRYPVFGGQGTLNVPSWAPDSQRFAFVAYPFENTTRASDE</sequence>